<dbReference type="Gene3D" id="1.10.260.40">
    <property type="entry name" value="lambda repressor-like DNA-binding domains"/>
    <property type="match status" value="1"/>
</dbReference>
<organism evidence="2 3">
    <name type="scientific">Mycolicibacterium sphagni</name>
    <dbReference type="NCBI Taxonomy" id="1786"/>
    <lineage>
        <taxon>Bacteria</taxon>
        <taxon>Bacillati</taxon>
        <taxon>Actinomycetota</taxon>
        <taxon>Actinomycetes</taxon>
        <taxon>Mycobacteriales</taxon>
        <taxon>Mycobacteriaceae</taxon>
        <taxon>Mycolicibacterium</taxon>
    </lineage>
</organism>
<evidence type="ECO:0000313" key="3">
    <source>
        <dbReference type="Proteomes" id="UP000708347"/>
    </source>
</evidence>
<name>A0ABX2JYY9_9MYCO</name>
<reference evidence="2 3" key="1">
    <citation type="submission" date="2019-05" db="EMBL/GenBank/DDBJ databases">
        <title>Mycolicibacterium sphagni ENV482 genome assembly.</title>
        <authorList>
            <person name="Chen W."/>
            <person name="Faulkner N.W."/>
            <person name="Hyman M.R."/>
        </authorList>
    </citation>
    <scope>NUCLEOTIDE SEQUENCE [LARGE SCALE GENOMIC DNA]</scope>
    <source>
        <strain evidence="2 3">ENV482</strain>
    </source>
</reference>
<dbReference type="EMBL" id="VBSB01000017">
    <property type="protein sequence ID" value="NTY62605.1"/>
    <property type="molecule type" value="Genomic_DNA"/>
</dbReference>
<dbReference type="RefSeq" id="WP_174400321.1">
    <property type="nucleotide sequence ID" value="NZ_VBSB01000017.1"/>
</dbReference>
<dbReference type="InterPro" id="IPR001387">
    <property type="entry name" value="Cro/C1-type_HTH"/>
</dbReference>
<protein>
    <submittedName>
        <fullName evidence="2">Helix-turn-helix transcriptional regulator</fullName>
    </submittedName>
</protein>
<keyword evidence="3" id="KW-1185">Reference proteome</keyword>
<dbReference type="PROSITE" id="PS50943">
    <property type="entry name" value="HTH_CROC1"/>
    <property type="match status" value="1"/>
</dbReference>
<dbReference type="Proteomes" id="UP000708347">
    <property type="component" value="Unassembled WGS sequence"/>
</dbReference>
<evidence type="ECO:0000259" key="1">
    <source>
        <dbReference type="PROSITE" id="PS50943"/>
    </source>
</evidence>
<gene>
    <name evidence="2" type="ORF">FEG63_24005</name>
</gene>
<dbReference type="Pfam" id="PF01381">
    <property type="entry name" value="HTH_3"/>
    <property type="match status" value="1"/>
</dbReference>
<accession>A0ABX2JYY9</accession>
<sequence length="107" mass="11823">MQTLSAKINRLFEVMHRRGEPAMSTEVAAAGIVDRTGVAVDPAYLGRLRSGAESAPSVAELVVIAKFFGVSPEYLTEDRPDIDDQLTLLETMRDGPRVFECRRLDTQ</sequence>
<comment type="caution">
    <text evidence="2">The sequence shown here is derived from an EMBL/GenBank/DDBJ whole genome shotgun (WGS) entry which is preliminary data.</text>
</comment>
<dbReference type="CDD" id="cd00093">
    <property type="entry name" value="HTH_XRE"/>
    <property type="match status" value="1"/>
</dbReference>
<proteinExistence type="predicted"/>
<evidence type="ECO:0000313" key="2">
    <source>
        <dbReference type="EMBL" id="NTY62605.1"/>
    </source>
</evidence>
<feature type="domain" description="HTH cro/C1-type" evidence="1">
    <location>
        <begin position="40"/>
        <end position="75"/>
    </location>
</feature>
<dbReference type="InterPro" id="IPR010982">
    <property type="entry name" value="Lambda_DNA-bd_dom_sf"/>
</dbReference>